<dbReference type="SUPFAM" id="SSF51735">
    <property type="entry name" value="NAD(P)-binding Rossmann-fold domains"/>
    <property type="match status" value="1"/>
</dbReference>
<dbReference type="InterPro" id="IPR051265">
    <property type="entry name" value="HIBADH-related_NP60_sf"/>
</dbReference>
<evidence type="ECO:0000256" key="2">
    <source>
        <dbReference type="ARBA" id="ARBA00023027"/>
    </source>
</evidence>
<dbReference type="GO" id="GO:0016491">
    <property type="term" value="F:oxidoreductase activity"/>
    <property type="evidence" value="ECO:0007669"/>
    <property type="project" value="UniProtKB-KW"/>
</dbReference>
<feature type="domain" description="3-hydroxyisobutyrate dehydrogenase-like NAD-binding" evidence="5">
    <location>
        <begin position="166"/>
        <end position="284"/>
    </location>
</feature>
<dbReference type="Gene3D" id="3.40.50.720">
    <property type="entry name" value="NAD(P)-binding Rossmann-like Domain"/>
    <property type="match status" value="1"/>
</dbReference>
<dbReference type="PANTHER" id="PTHR43580:SF2">
    <property type="entry name" value="CYTOKINE-LIKE NUCLEAR FACTOR N-PAC"/>
    <property type="match status" value="1"/>
</dbReference>
<gene>
    <name evidence="6" type="ORF">ENR59_06185</name>
</gene>
<dbReference type="GO" id="GO:0050661">
    <property type="term" value="F:NADP binding"/>
    <property type="evidence" value="ECO:0007669"/>
    <property type="project" value="InterPro"/>
</dbReference>
<accession>A0A7C4AGZ5</accession>
<feature type="active site" evidence="3">
    <location>
        <position position="170"/>
    </location>
</feature>
<dbReference type="InterPro" id="IPR015815">
    <property type="entry name" value="HIBADH-related"/>
</dbReference>
<proteinExistence type="predicted"/>
<dbReference type="Pfam" id="PF14833">
    <property type="entry name" value="NAD_binding_11"/>
    <property type="match status" value="1"/>
</dbReference>
<dbReference type="EMBL" id="DSRP01000430">
    <property type="protein sequence ID" value="HGG92527.1"/>
    <property type="molecule type" value="Genomic_DNA"/>
</dbReference>
<protein>
    <submittedName>
        <fullName evidence="6">NAD(P)-dependent oxidoreductase</fullName>
    </submittedName>
</protein>
<evidence type="ECO:0000256" key="1">
    <source>
        <dbReference type="ARBA" id="ARBA00023002"/>
    </source>
</evidence>
<keyword evidence="2" id="KW-0520">NAD</keyword>
<dbReference type="PANTHER" id="PTHR43580">
    <property type="entry name" value="OXIDOREDUCTASE GLYR1-RELATED"/>
    <property type="match status" value="1"/>
</dbReference>
<organism evidence="6">
    <name type="scientific">Fundidesulfovibrio putealis</name>
    <dbReference type="NCBI Taxonomy" id="270496"/>
    <lineage>
        <taxon>Bacteria</taxon>
        <taxon>Pseudomonadati</taxon>
        <taxon>Thermodesulfobacteriota</taxon>
        <taxon>Desulfovibrionia</taxon>
        <taxon>Desulfovibrionales</taxon>
        <taxon>Desulfovibrionaceae</taxon>
        <taxon>Fundidesulfovibrio</taxon>
    </lineage>
</organism>
<keyword evidence="1" id="KW-0560">Oxidoreductase</keyword>
<dbReference type="PIRSF" id="PIRSF000103">
    <property type="entry name" value="HIBADH"/>
    <property type="match status" value="1"/>
</dbReference>
<feature type="domain" description="6-phosphogluconate dehydrogenase NADP-binding" evidence="4">
    <location>
        <begin position="5"/>
        <end position="161"/>
    </location>
</feature>
<comment type="caution">
    <text evidence="6">The sequence shown here is derived from an EMBL/GenBank/DDBJ whole genome shotgun (WGS) entry which is preliminary data.</text>
</comment>
<dbReference type="InterPro" id="IPR029154">
    <property type="entry name" value="HIBADH-like_NADP-bd"/>
</dbReference>
<reference evidence="6" key="1">
    <citation type="journal article" date="2020" name="mSystems">
        <title>Genome- and Community-Level Interaction Insights into Carbon Utilization and Element Cycling Functions of Hydrothermarchaeota in Hydrothermal Sediment.</title>
        <authorList>
            <person name="Zhou Z."/>
            <person name="Liu Y."/>
            <person name="Xu W."/>
            <person name="Pan J."/>
            <person name="Luo Z.H."/>
            <person name="Li M."/>
        </authorList>
    </citation>
    <scope>NUCLEOTIDE SEQUENCE [LARGE SCALE GENOMIC DNA]</scope>
    <source>
        <strain evidence="6">SpSt-413</strain>
    </source>
</reference>
<dbReference type="InterPro" id="IPR013328">
    <property type="entry name" value="6PGD_dom2"/>
</dbReference>
<dbReference type="GO" id="GO:0051287">
    <property type="term" value="F:NAD binding"/>
    <property type="evidence" value="ECO:0007669"/>
    <property type="project" value="InterPro"/>
</dbReference>
<name>A0A7C4AGZ5_9BACT</name>
<dbReference type="InterPro" id="IPR036291">
    <property type="entry name" value="NAD(P)-bd_dom_sf"/>
</dbReference>
<dbReference type="InterPro" id="IPR008927">
    <property type="entry name" value="6-PGluconate_DH-like_C_sf"/>
</dbReference>
<evidence type="ECO:0000313" key="6">
    <source>
        <dbReference type="EMBL" id="HGG92527.1"/>
    </source>
</evidence>
<dbReference type="Gene3D" id="1.10.1040.10">
    <property type="entry name" value="N-(1-d-carboxylethyl)-l-norvaline Dehydrogenase, domain 2"/>
    <property type="match status" value="1"/>
</dbReference>
<dbReference type="AlphaFoldDB" id="A0A7C4AGZ5"/>
<evidence type="ECO:0000259" key="5">
    <source>
        <dbReference type="Pfam" id="PF14833"/>
    </source>
</evidence>
<evidence type="ECO:0000256" key="3">
    <source>
        <dbReference type="PIRSR" id="PIRSR000103-1"/>
    </source>
</evidence>
<evidence type="ECO:0000259" key="4">
    <source>
        <dbReference type="Pfam" id="PF03446"/>
    </source>
</evidence>
<dbReference type="SUPFAM" id="SSF48179">
    <property type="entry name" value="6-phosphogluconate dehydrogenase C-terminal domain-like"/>
    <property type="match status" value="1"/>
</dbReference>
<sequence length="288" mass="29783">MKLSVGFAGMGIMGKPMALNLAKAGYAVTVYNRTRPLPETIPGLAVADTPRALAEANDAVFLMVTNPEASDALLWGANGMGPALGEGKLVVNMSTVPPAYAAQAAQRVGETGAVYVDAPVSGSKPAAEAGSLVILAGGPADAVKTLEPLLLAMGRKVVHCGDAPGGSMMKMSVNLLLASMMEGLAEMLVFGRAGGLDVGAMLEVALGGPLACDLFRIKEHMLREGSFPAQFPLKHMAKDLKYVTDTASDMKCPAPAAYSNLQLYNQGMSKGLGELDFSAVIKVLEGMI</sequence>
<dbReference type="InterPro" id="IPR006115">
    <property type="entry name" value="6PGDH_NADP-bd"/>
</dbReference>
<dbReference type="Pfam" id="PF03446">
    <property type="entry name" value="NAD_binding_2"/>
    <property type="match status" value="1"/>
</dbReference>